<dbReference type="AlphaFoldDB" id="A0A8H3J9X1"/>
<feature type="region of interest" description="Disordered" evidence="1">
    <location>
        <begin position="38"/>
        <end position="70"/>
    </location>
</feature>
<dbReference type="OrthoDB" id="5342292at2759"/>
<evidence type="ECO:0000256" key="1">
    <source>
        <dbReference type="SAM" id="MobiDB-lite"/>
    </source>
</evidence>
<proteinExistence type="predicted"/>
<accession>A0A8H3J9X1</accession>
<evidence type="ECO:0000313" key="2">
    <source>
        <dbReference type="EMBL" id="CAF9943344.1"/>
    </source>
</evidence>
<sequence>MVRMGMWTYAELSTGIVISCLPVIPKFFQHVGPKLSSALTTRSKTTKHSGNKSASGTPSDKVRPEKFKLPSFKTPFPSVISSTENDTDHELYSQQSLPKRDYAVLHEETALSSRELSQVPAARLATTRDDLERGYGRF</sequence>
<comment type="caution">
    <text evidence="2">The sequence shown here is derived from an EMBL/GenBank/DDBJ whole genome shotgun (WGS) entry which is preliminary data.</text>
</comment>
<protein>
    <submittedName>
        <fullName evidence="2">Uncharacterized protein</fullName>
    </submittedName>
</protein>
<name>A0A8H3J9X1_9LECA</name>
<dbReference type="Proteomes" id="UP000664203">
    <property type="component" value="Unassembled WGS sequence"/>
</dbReference>
<reference evidence="2" key="1">
    <citation type="submission" date="2021-03" db="EMBL/GenBank/DDBJ databases">
        <authorList>
            <person name="Tagirdzhanova G."/>
        </authorList>
    </citation>
    <scope>NUCLEOTIDE SEQUENCE</scope>
</reference>
<evidence type="ECO:0000313" key="3">
    <source>
        <dbReference type="Proteomes" id="UP000664203"/>
    </source>
</evidence>
<keyword evidence="3" id="KW-1185">Reference proteome</keyword>
<dbReference type="EMBL" id="CAJPDR010000981">
    <property type="protein sequence ID" value="CAF9943344.1"/>
    <property type="molecule type" value="Genomic_DNA"/>
</dbReference>
<organism evidence="2 3">
    <name type="scientific">Alectoria fallacina</name>
    <dbReference type="NCBI Taxonomy" id="1903189"/>
    <lineage>
        <taxon>Eukaryota</taxon>
        <taxon>Fungi</taxon>
        <taxon>Dikarya</taxon>
        <taxon>Ascomycota</taxon>
        <taxon>Pezizomycotina</taxon>
        <taxon>Lecanoromycetes</taxon>
        <taxon>OSLEUM clade</taxon>
        <taxon>Lecanoromycetidae</taxon>
        <taxon>Lecanorales</taxon>
        <taxon>Lecanorineae</taxon>
        <taxon>Parmeliaceae</taxon>
        <taxon>Alectoria</taxon>
    </lineage>
</organism>
<gene>
    <name evidence="2" type="ORF">ALECFALPRED_011122</name>
</gene>